<dbReference type="GO" id="GO:0005886">
    <property type="term" value="C:plasma membrane"/>
    <property type="evidence" value="ECO:0007669"/>
    <property type="project" value="UniProtKB-SubCell"/>
</dbReference>
<evidence type="ECO:0000313" key="9">
    <source>
        <dbReference type="Proteomes" id="UP000034601"/>
    </source>
</evidence>
<evidence type="ECO:0000256" key="1">
    <source>
        <dbReference type="ARBA" id="ARBA00004651"/>
    </source>
</evidence>
<evidence type="ECO:0000256" key="3">
    <source>
        <dbReference type="ARBA" id="ARBA00022692"/>
    </source>
</evidence>
<keyword evidence="3 6" id="KW-0812">Transmembrane</keyword>
<feature type="transmembrane region" description="Helical" evidence="6">
    <location>
        <begin position="173"/>
        <end position="197"/>
    </location>
</feature>
<keyword evidence="4 6" id="KW-1133">Transmembrane helix</keyword>
<evidence type="ECO:0000256" key="6">
    <source>
        <dbReference type="SAM" id="Phobius"/>
    </source>
</evidence>
<name>A0A0G0U904_9BACT</name>
<dbReference type="EMBL" id="LCAB01000002">
    <property type="protein sequence ID" value="KKR83721.1"/>
    <property type="molecule type" value="Genomic_DNA"/>
</dbReference>
<evidence type="ECO:0000256" key="5">
    <source>
        <dbReference type="ARBA" id="ARBA00023136"/>
    </source>
</evidence>
<dbReference type="InterPro" id="IPR051311">
    <property type="entry name" value="DedA_domain"/>
</dbReference>
<keyword evidence="2" id="KW-1003">Cell membrane</keyword>
<gene>
    <name evidence="8" type="ORF">UU29_C0002G0034</name>
</gene>
<reference evidence="8 9" key="1">
    <citation type="journal article" date="2015" name="Nature">
        <title>rRNA introns, odd ribosomes, and small enigmatic genomes across a large radiation of phyla.</title>
        <authorList>
            <person name="Brown C.T."/>
            <person name="Hug L.A."/>
            <person name="Thomas B.C."/>
            <person name="Sharon I."/>
            <person name="Castelle C.J."/>
            <person name="Singh A."/>
            <person name="Wilkins M.J."/>
            <person name="Williams K.H."/>
            <person name="Banfield J.F."/>
        </authorList>
    </citation>
    <scope>NUCLEOTIDE SEQUENCE [LARGE SCALE GENOMIC DNA]</scope>
</reference>
<protein>
    <recommendedName>
        <fullName evidence="7">VTT domain-containing protein</fullName>
    </recommendedName>
</protein>
<feature type="transmembrane region" description="Helical" evidence="6">
    <location>
        <begin position="16"/>
        <end position="33"/>
    </location>
</feature>
<feature type="domain" description="VTT" evidence="7">
    <location>
        <begin position="79"/>
        <end position="196"/>
    </location>
</feature>
<dbReference type="Pfam" id="PF09335">
    <property type="entry name" value="VTT_dom"/>
    <property type="match status" value="1"/>
</dbReference>
<feature type="transmembrane region" description="Helical" evidence="6">
    <location>
        <begin position="54"/>
        <end position="75"/>
    </location>
</feature>
<evidence type="ECO:0000256" key="2">
    <source>
        <dbReference type="ARBA" id="ARBA00022475"/>
    </source>
</evidence>
<keyword evidence="5 6" id="KW-0472">Membrane</keyword>
<dbReference type="InterPro" id="IPR032816">
    <property type="entry name" value="VTT_dom"/>
</dbReference>
<dbReference type="AlphaFoldDB" id="A0A0G0U904"/>
<proteinExistence type="predicted"/>
<comment type="caution">
    <text evidence="8">The sequence shown here is derived from an EMBL/GenBank/DDBJ whole genome shotgun (WGS) entry which is preliminary data.</text>
</comment>
<dbReference type="PANTHER" id="PTHR42709:SF6">
    <property type="entry name" value="UNDECAPRENYL PHOSPHATE TRANSPORTER A"/>
    <property type="match status" value="1"/>
</dbReference>
<evidence type="ECO:0000256" key="4">
    <source>
        <dbReference type="ARBA" id="ARBA00022989"/>
    </source>
</evidence>
<organism evidence="8 9">
    <name type="scientific">Candidatus Daviesbacteria bacterium GW2011_GWA2_40_9</name>
    <dbReference type="NCBI Taxonomy" id="1618424"/>
    <lineage>
        <taxon>Bacteria</taxon>
        <taxon>Candidatus Daviesiibacteriota</taxon>
    </lineage>
</organism>
<dbReference type="PANTHER" id="PTHR42709">
    <property type="entry name" value="ALKALINE PHOSPHATASE LIKE PROTEIN"/>
    <property type="match status" value="1"/>
</dbReference>
<comment type="subcellular location">
    <subcellularLocation>
        <location evidence="1">Cell membrane</location>
        <topology evidence="1">Multi-pass membrane protein</topology>
    </subcellularLocation>
</comment>
<feature type="transmembrane region" description="Helical" evidence="6">
    <location>
        <begin position="209"/>
        <end position="228"/>
    </location>
</feature>
<feature type="transmembrane region" description="Helical" evidence="6">
    <location>
        <begin position="95"/>
        <end position="119"/>
    </location>
</feature>
<sequence length="233" mass="25640">MSNLFSRMIAVLKHDLFAPVLLIITYVVFIIIARGAIPTSEELIATFTLLYARYGYEIIFVAAALESLGVINLFAPGMVTIGLGAAFARTGSIELYWVIIAASLGALVGYLLDFLIGYFSFSGIVKKMGYGQILQEAREKLINHRTKGLVLGFSYPNIAAFLSLAAGTSRMPFWQFISIAILSTFSWATLWGYGIYLVGDSFILVLSRYSFVIMLLVVATLVFSKLLVKEKKG</sequence>
<feature type="transmembrane region" description="Helical" evidence="6">
    <location>
        <begin position="148"/>
        <end position="167"/>
    </location>
</feature>
<evidence type="ECO:0000313" key="8">
    <source>
        <dbReference type="EMBL" id="KKR83721.1"/>
    </source>
</evidence>
<dbReference type="Proteomes" id="UP000034601">
    <property type="component" value="Unassembled WGS sequence"/>
</dbReference>
<evidence type="ECO:0000259" key="7">
    <source>
        <dbReference type="Pfam" id="PF09335"/>
    </source>
</evidence>
<accession>A0A0G0U904</accession>